<feature type="region of interest" description="Disordered" evidence="1">
    <location>
        <begin position="37"/>
        <end position="63"/>
    </location>
</feature>
<feature type="non-terminal residue" evidence="2">
    <location>
        <position position="1"/>
    </location>
</feature>
<evidence type="ECO:0000313" key="2">
    <source>
        <dbReference type="EMBL" id="TVU37037.1"/>
    </source>
</evidence>
<dbReference type="Proteomes" id="UP000324897">
    <property type="component" value="Unassembled WGS sequence"/>
</dbReference>
<name>A0A5J9VN59_9POAL</name>
<gene>
    <name evidence="2" type="ORF">EJB05_19002</name>
</gene>
<feature type="compositionally biased region" description="Basic and acidic residues" evidence="1">
    <location>
        <begin position="37"/>
        <end position="46"/>
    </location>
</feature>
<dbReference type="AlphaFoldDB" id="A0A5J9VN59"/>
<reference evidence="2 3" key="1">
    <citation type="journal article" date="2019" name="Sci. Rep.">
        <title>A high-quality genome of Eragrostis curvula grass provides insights into Poaceae evolution and supports new strategies to enhance forage quality.</title>
        <authorList>
            <person name="Carballo J."/>
            <person name="Santos B.A.C.M."/>
            <person name="Zappacosta D."/>
            <person name="Garbus I."/>
            <person name="Selva J.P."/>
            <person name="Gallo C.A."/>
            <person name="Diaz A."/>
            <person name="Albertini E."/>
            <person name="Caccamo M."/>
            <person name="Echenique V."/>
        </authorList>
    </citation>
    <scope>NUCLEOTIDE SEQUENCE [LARGE SCALE GENOMIC DNA]</scope>
    <source>
        <strain evidence="3">cv. Victoria</strain>
        <tissue evidence="2">Leaf</tissue>
    </source>
</reference>
<protein>
    <submittedName>
        <fullName evidence="2">Uncharacterized protein</fullName>
    </submittedName>
</protein>
<dbReference type="EMBL" id="RWGY01000009">
    <property type="protein sequence ID" value="TVU37037.1"/>
    <property type="molecule type" value="Genomic_DNA"/>
</dbReference>
<comment type="caution">
    <text evidence="2">The sequence shown here is derived from an EMBL/GenBank/DDBJ whole genome shotgun (WGS) entry which is preliminary data.</text>
</comment>
<dbReference type="Gramene" id="TVU37037">
    <property type="protein sequence ID" value="TVU37037"/>
    <property type="gene ID" value="EJB05_19002"/>
</dbReference>
<sequence>MLRAKLEDMYAMPHCIDFRYDYLGIFSCRATFHRPWEEESKEDKVNNRKHAMTSSRPPKGLGG</sequence>
<evidence type="ECO:0000313" key="3">
    <source>
        <dbReference type="Proteomes" id="UP000324897"/>
    </source>
</evidence>
<proteinExistence type="predicted"/>
<evidence type="ECO:0000256" key="1">
    <source>
        <dbReference type="SAM" id="MobiDB-lite"/>
    </source>
</evidence>
<accession>A0A5J9VN59</accession>
<keyword evidence="3" id="KW-1185">Reference proteome</keyword>
<organism evidence="2 3">
    <name type="scientific">Eragrostis curvula</name>
    <name type="common">weeping love grass</name>
    <dbReference type="NCBI Taxonomy" id="38414"/>
    <lineage>
        <taxon>Eukaryota</taxon>
        <taxon>Viridiplantae</taxon>
        <taxon>Streptophyta</taxon>
        <taxon>Embryophyta</taxon>
        <taxon>Tracheophyta</taxon>
        <taxon>Spermatophyta</taxon>
        <taxon>Magnoliopsida</taxon>
        <taxon>Liliopsida</taxon>
        <taxon>Poales</taxon>
        <taxon>Poaceae</taxon>
        <taxon>PACMAD clade</taxon>
        <taxon>Chloridoideae</taxon>
        <taxon>Eragrostideae</taxon>
        <taxon>Eragrostidinae</taxon>
        <taxon>Eragrostis</taxon>
    </lineage>
</organism>